<accession>R7RT25</accession>
<reference evidence="2" key="1">
    <citation type="submission" date="2013-03" db="EMBL/GenBank/DDBJ databases">
        <title>Draft genome sequence of the hydrogen-ethanol-producing anaerobic alkalithermophilic Caloramator celere.</title>
        <authorList>
            <person name="Ciranna A."/>
            <person name="Larjo A."/>
            <person name="Kivisto A."/>
            <person name="Santala V."/>
            <person name="Roos C."/>
            <person name="Karp M."/>
        </authorList>
    </citation>
    <scope>NUCLEOTIDE SEQUENCE [LARGE SCALE GENOMIC DNA]</scope>
    <source>
        <strain evidence="2">DSM 8682</strain>
    </source>
</reference>
<comment type="caution">
    <text evidence="2">The sequence shown here is derived from an EMBL/GenBank/DDBJ whole genome shotgun (WGS) entry which is preliminary data.</text>
</comment>
<evidence type="ECO:0000313" key="3">
    <source>
        <dbReference type="Proteomes" id="UP000014923"/>
    </source>
</evidence>
<dbReference type="Pfam" id="PF01841">
    <property type="entry name" value="Transglut_core"/>
    <property type="match status" value="1"/>
</dbReference>
<dbReference type="InterPro" id="IPR002931">
    <property type="entry name" value="Transglutaminase-like"/>
</dbReference>
<keyword evidence="3" id="KW-1185">Reference proteome</keyword>
<sequence>MKKLLRFFTINILILIAVLFSISSVDAKVVKKTTTTKKVYSAKINHVEILATRYKTVLNAQMKNKVSKIALSSNGYNVAITDSALKKALNETSSINNVDRVYITKVFVKKRFIGYTLKIQYKIQTAQNNVNSNNVQAIYETETYKKSLNFFLLDKHKEDINKLSYEIAKAIFDARTSIYIPKELYLGDIKKLTEAIEDVLYSYSDFGYLRRIGYTVDTKGATLTFGYSLSQDEILKMNVGLYDVVKNTASKIEAQINSSNTLEEKIKIIHDYIAYNFNYDVDFLKTNDEAQYARDSHAYYALTTNKAICGGYSSAFQRLTKYFGIESLIVIGTADGDAHAWNKVKVGDMWLHVDVTFDDPVVYGYPNRNMIRYDYFLKTDEEMARTHRWN</sequence>
<dbReference type="PANTHER" id="PTHR46333:SF2">
    <property type="entry name" value="CYTOKINESIS PROTEIN 3"/>
    <property type="match status" value="1"/>
</dbReference>
<dbReference type="GO" id="GO:0005737">
    <property type="term" value="C:cytoplasm"/>
    <property type="evidence" value="ECO:0007669"/>
    <property type="project" value="TreeGrafter"/>
</dbReference>
<dbReference type="RefSeq" id="WP_018663198.1">
    <property type="nucleotide sequence ID" value="NZ_HF952018.1"/>
</dbReference>
<proteinExistence type="predicted"/>
<dbReference type="Gene3D" id="3.10.620.30">
    <property type="match status" value="1"/>
</dbReference>
<protein>
    <submittedName>
        <fullName evidence="2">S-layer homology domain / putative murein endopeptidase</fullName>
    </submittedName>
</protein>
<dbReference type="OrthoDB" id="9788327at2"/>
<dbReference type="EMBL" id="CAVN010000099">
    <property type="protein sequence ID" value="CDF59362.1"/>
    <property type="molecule type" value="Genomic_DNA"/>
</dbReference>
<dbReference type="HOGENOM" id="CLU_791662_0_0_9"/>
<dbReference type="Proteomes" id="UP000014923">
    <property type="component" value="Unassembled WGS sequence"/>
</dbReference>
<organism evidence="2 3">
    <name type="scientific">Thermobrachium celere DSM 8682</name>
    <dbReference type="NCBI Taxonomy" id="941824"/>
    <lineage>
        <taxon>Bacteria</taxon>
        <taxon>Bacillati</taxon>
        <taxon>Bacillota</taxon>
        <taxon>Clostridia</taxon>
        <taxon>Eubacteriales</taxon>
        <taxon>Clostridiaceae</taxon>
        <taxon>Thermobrachium</taxon>
    </lineage>
</organism>
<name>R7RT25_9CLOT</name>
<dbReference type="InterPro" id="IPR052557">
    <property type="entry name" value="CAP/Cytokinesis_protein"/>
</dbReference>
<gene>
    <name evidence="2" type="ORF">TCEL_00828</name>
</gene>
<dbReference type="AlphaFoldDB" id="R7RT25"/>
<dbReference type="eggNOG" id="COG5279">
    <property type="taxonomic scope" value="Bacteria"/>
</dbReference>
<dbReference type="InterPro" id="IPR038765">
    <property type="entry name" value="Papain-like_cys_pep_sf"/>
</dbReference>
<evidence type="ECO:0000259" key="1">
    <source>
        <dbReference type="SMART" id="SM00460"/>
    </source>
</evidence>
<dbReference type="SUPFAM" id="SSF54001">
    <property type="entry name" value="Cysteine proteinases"/>
    <property type="match status" value="1"/>
</dbReference>
<evidence type="ECO:0000313" key="2">
    <source>
        <dbReference type="EMBL" id="CDF59362.1"/>
    </source>
</evidence>
<dbReference type="PANTHER" id="PTHR46333">
    <property type="entry name" value="CYTOKINESIS PROTEIN 3"/>
    <property type="match status" value="1"/>
</dbReference>
<dbReference type="SMART" id="SM00460">
    <property type="entry name" value="TGc"/>
    <property type="match status" value="1"/>
</dbReference>
<feature type="domain" description="Transglutaminase-like" evidence="1">
    <location>
        <begin position="301"/>
        <end position="357"/>
    </location>
</feature>